<dbReference type="Pfam" id="PF13663">
    <property type="entry name" value="DUF4148"/>
    <property type="match status" value="1"/>
</dbReference>
<protein>
    <recommendedName>
        <fullName evidence="5">DUF4148 domain-containing protein</fullName>
    </recommendedName>
</protein>
<dbReference type="InterPro" id="IPR025421">
    <property type="entry name" value="DUF4148"/>
</dbReference>
<dbReference type="RefSeq" id="WP_074767079.1">
    <property type="nucleotide sequence ID" value="NZ_FNKP01000002.1"/>
</dbReference>
<feature type="region of interest" description="Disordered" evidence="1">
    <location>
        <begin position="70"/>
        <end position="96"/>
    </location>
</feature>
<organism evidence="3 4">
    <name type="scientific">Paraburkholderia fungorum</name>
    <dbReference type="NCBI Taxonomy" id="134537"/>
    <lineage>
        <taxon>Bacteria</taxon>
        <taxon>Pseudomonadati</taxon>
        <taxon>Pseudomonadota</taxon>
        <taxon>Betaproteobacteria</taxon>
        <taxon>Burkholderiales</taxon>
        <taxon>Burkholderiaceae</taxon>
        <taxon>Paraburkholderia</taxon>
    </lineage>
</organism>
<dbReference type="Proteomes" id="UP000183487">
    <property type="component" value="Unassembled WGS sequence"/>
</dbReference>
<evidence type="ECO:0008006" key="5">
    <source>
        <dbReference type="Google" id="ProtNLM"/>
    </source>
</evidence>
<evidence type="ECO:0000313" key="3">
    <source>
        <dbReference type="EMBL" id="SDR20802.1"/>
    </source>
</evidence>
<feature type="chain" id="PRO_5010259907" description="DUF4148 domain-containing protein" evidence="2">
    <location>
        <begin position="23"/>
        <end position="113"/>
    </location>
</feature>
<evidence type="ECO:0000313" key="4">
    <source>
        <dbReference type="Proteomes" id="UP000183487"/>
    </source>
</evidence>
<proteinExistence type="predicted"/>
<dbReference type="OrthoDB" id="9104200at2"/>
<dbReference type="AlphaFoldDB" id="A0A1H1H5N8"/>
<feature type="signal peptide" evidence="2">
    <location>
        <begin position="1"/>
        <end position="22"/>
    </location>
</feature>
<keyword evidence="2" id="KW-0732">Signal</keyword>
<reference evidence="4" key="1">
    <citation type="submission" date="2016-10" db="EMBL/GenBank/DDBJ databases">
        <authorList>
            <person name="Varghese N."/>
        </authorList>
    </citation>
    <scope>NUCLEOTIDE SEQUENCE [LARGE SCALE GENOMIC DNA]</scope>
    <source>
        <strain evidence="4">GAS106B</strain>
    </source>
</reference>
<name>A0A1H1H5N8_9BURK</name>
<sequence length="113" mass="11865">MKSFASLIVATSFFIVPLCGFAQQTNASLTRAEVRAELVQIEKAGYSPATGDHQTYPADIEAAEAKLSTEGTAAATSSVGGSTNRTESGRRHNHAMNDNCVGPASYCTPYFGS</sequence>
<feature type="compositionally biased region" description="Polar residues" evidence="1">
    <location>
        <begin position="70"/>
        <end position="86"/>
    </location>
</feature>
<evidence type="ECO:0000256" key="2">
    <source>
        <dbReference type="SAM" id="SignalP"/>
    </source>
</evidence>
<dbReference type="EMBL" id="FNKP01000002">
    <property type="protein sequence ID" value="SDR20802.1"/>
    <property type="molecule type" value="Genomic_DNA"/>
</dbReference>
<evidence type="ECO:0000256" key="1">
    <source>
        <dbReference type="SAM" id="MobiDB-lite"/>
    </source>
</evidence>
<accession>A0A1H1H5N8</accession>
<gene>
    <name evidence="3" type="ORF">SAMN05443245_3561</name>
</gene>
<keyword evidence="4" id="KW-1185">Reference proteome</keyword>